<comment type="caution">
    <text evidence="3">The sequence shown here is derived from an EMBL/GenBank/DDBJ whole genome shotgun (WGS) entry which is preliminary data.</text>
</comment>
<feature type="compositionally biased region" description="Basic and acidic residues" evidence="1">
    <location>
        <begin position="206"/>
        <end position="220"/>
    </location>
</feature>
<dbReference type="EMBL" id="WIXP02000008">
    <property type="protein sequence ID" value="KAF6206555.1"/>
    <property type="molecule type" value="Genomic_DNA"/>
</dbReference>
<reference evidence="3" key="1">
    <citation type="journal article" date="2021" name="Mol. Ecol. Resour.">
        <title>Apolygus lucorum genome provides insights into omnivorousness and mesophyll feeding.</title>
        <authorList>
            <person name="Liu Y."/>
            <person name="Liu H."/>
            <person name="Wang H."/>
            <person name="Huang T."/>
            <person name="Liu B."/>
            <person name="Yang B."/>
            <person name="Yin L."/>
            <person name="Li B."/>
            <person name="Zhang Y."/>
            <person name="Zhang S."/>
            <person name="Jiang F."/>
            <person name="Zhang X."/>
            <person name="Ren Y."/>
            <person name="Wang B."/>
            <person name="Wang S."/>
            <person name="Lu Y."/>
            <person name="Wu K."/>
            <person name="Fan W."/>
            <person name="Wang G."/>
        </authorList>
    </citation>
    <scope>NUCLEOTIDE SEQUENCE</scope>
    <source>
        <strain evidence="3">12Hb</strain>
    </source>
</reference>
<feature type="signal peptide" evidence="2">
    <location>
        <begin position="1"/>
        <end position="23"/>
    </location>
</feature>
<keyword evidence="4" id="KW-1185">Reference proteome</keyword>
<feature type="compositionally biased region" description="Polar residues" evidence="1">
    <location>
        <begin position="294"/>
        <end position="308"/>
    </location>
</feature>
<proteinExistence type="predicted"/>
<dbReference type="AlphaFoldDB" id="A0A6A4IUV2"/>
<accession>A0A6A4IUV2</accession>
<evidence type="ECO:0000313" key="4">
    <source>
        <dbReference type="Proteomes" id="UP000466442"/>
    </source>
</evidence>
<feature type="region of interest" description="Disordered" evidence="1">
    <location>
        <begin position="83"/>
        <end position="235"/>
    </location>
</feature>
<feature type="compositionally biased region" description="Basic and acidic residues" evidence="1">
    <location>
        <begin position="95"/>
        <end position="106"/>
    </location>
</feature>
<sequence length="308" mass="35212">MMLNPSVFLSLIVVLSESINVRAISDLREKRSRGFPQVFGQECQEGEGFPSSQDCSFQEACRSVPLMLSVGRFSPRLIRHQQEVSPPLQECDEEDQHHQYPTEPQHRWRSPLLSRNPQLQFSRGRPEERRGPMGIVPRCPPFSGLPPGQRLADSKTSRRGPFKFPSQDLTPEPLRSRSMSKHGLKKPNNFPPEWRQRCTSQNQPFGEHHEPFGEPHRSSDKPSGPPFRHDICSPSPTTPKPSFFYDFMPKYVETVPPPTCPISPSYEPPPKSPFEMSGHERISANHHPPLPFDNFSSNDQRCVQPKQY</sequence>
<feature type="compositionally biased region" description="Pro residues" evidence="1">
    <location>
        <begin position="258"/>
        <end position="272"/>
    </location>
</feature>
<dbReference type="Proteomes" id="UP000466442">
    <property type="component" value="Unassembled WGS sequence"/>
</dbReference>
<feature type="chain" id="PRO_5043388917" evidence="2">
    <location>
        <begin position="24"/>
        <end position="308"/>
    </location>
</feature>
<feature type="region of interest" description="Disordered" evidence="1">
    <location>
        <begin position="258"/>
        <end position="308"/>
    </location>
</feature>
<evidence type="ECO:0000313" key="3">
    <source>
        <dbReference type="EMBL" id="KAF6206555.1"/>
    </source>
</evidence>
<protein>
    <submittedName>
        <fullName evidence="3">Uncharacterized protein</fullName>
    </submittedName>
</protein>
<evidence type="ECO:0000256" key="2">
    <source>
        <dbReference type="SAM" id="SignalP"/>
    </source>
</evidence>
<gene>
    <name evidence="3" type="ORF">GE061_017789</name>
</gene>
<evidence type="ECO:0000256" key="1">
    <source>
        <dbReference type="SAM" id="MobiDB-lite"/>
    </source>
</evidence>
<keyword evidence="2" id="KW-0732">Signal</keyword>
<name>A0A6A4IUV2_APOLU</name>
<organism evidence="3 4">
    <name type="scientific">Apolygus lucorum</name>
    <name type="common">Small green plant bug</name>
    <name type="synonym">Lygocoris lucorum</name>
    <dbReference type="NCBI Taxonomy" id="248454"/>
    <lineage>
        <taxon>Eukaryota</taxon>
        <taxon>Metazoa</taxon>
        <taxon>Ecdysozoa</taxon>
        <taxon>Arthropoda</taxon>
        <taxon>Hexapoda</taxon>
        <taxon>Insecta</taxon>
        <taxon>Pterygota</taxon>
        <taxon>Neoptera</taxon>
        <taxon>Paraneoptera</taxon>
        <taxon>Hemiptera</taxon>
        <taxon>Heteroptera</taxon>
        <taxon>Panheteroptera</taxon>
        <taxon>Cimicomorpha</taxon>
        <taxon>Miridae</taxon>
        <taxon>Mirini</taxon>
        <taxon>Apolygus</taxon>
    </lineage>
</organism>